<gene>
    <name evidence="1" type="ORF">PY01877</name>
</gene>
<sequence length="136" mass="15608">MASSSSEISESLNAWMSNNSSIVSYVLINSDGHKKCNVISKKKKIYTCSNLLMNIGIPLKYNEDANYEHAVKQASLFLGLLTKTKKCVKELFPQESEFNNNLRIRTNKETEYILCNYGEYSLITQQNCKDMYNQKK</sequence>
<evidence type="ECO:0008006" key="3">
    <source>
        <dbReference type="Google" id="ProtNLM"/>
    </source>
</evidence>
<dbReference type="PaxDb" id="73239-Q7RNE2"/>
<dbReference type="AlphaFoldDB" id="Q7RNE2"/>
<evidence type="ECO:0000313" key="1">
    <source>
        <dbReference type="EMBL" id="EAA21271.1"/>
    </source>
</evidence>
<protein>
    <recommendedName>
        <fullName evidence="3">Roadblock/LAMTOR2 domain-containing protein</fullName>
    </recommendedName>
</protein>
<name>Q7RNE2_PLAYO</name>
<accession>Q7RNE2</accession>
<dbReference type="Proteomes" id="UP000008553">
    <property type="component" value="Unassembled WGS sequence"/>
</dbReference>
<organism evidence="1 2">
    <name type="scientific">Plasmodium yoelii yoelii</name>
    <dbReference type="NCBI Taxonomy" id="73239"/>
    <lineage>
        <taxon>Eukaryota</taxon>
        <taxon>Sar</taxon>
        <taxon>Alveolata</taxon>
        <taxon>Apicomplexa</taxon>
        <taxon>Aconoidasida</taxon>
        <taxon>Haemosporida</taxon>
        <taxon>Plasmodiidae</taxon>
        <taxon>Plasmodium</taxon>
        <taxon>Plasmodium (Vinckeia)</taxon>
    </lineage>
</organism>
<evidence type="ECO:0000313" key="2">
    <source>
        <dbReference type="Proteomes" id="UP000008553"/>
    </source>
</evidence>
<comment type="caution">
    <text evidence="1">The sequence shown here is derived from an EMBL/GenBank/DDBJ whole genome shotgun (WGS) entry which is preliminary data.</text>
</comment>
<dbReference type="FunFam" id="3.30.450.30:FF:000012">
    <property type="entry name" value="Dynein light chain 2B, cytoplasmic"/>
    <property type="match status" value="1"/>
</dbReference>
<dbReference type="EMBL" id="AABL01000512">
    <property type="protein sequence ID" value="EAA21271.1"/>
    <property type="molecule type" value="Genomic_DNA"/>
</dbReference>
<keyword evidence="2" id="KW-1185">Reference proteome</keyword>
<proteinExistence type="predicted"/>
<dbReference type="InParanoid" id="Q7RNE2"/>
<dbReference type="SUPFAM" id="SSF103196">
    <property type="entry name" value="Roadblock/LC7 domain"/>
    <property type="match status" value="1"/>
</dbReference>
<reference evidence="1 2" key="1">
    <citation type="journal article" date="2002" name="Nature">
        <title>Genome sequence and comparative analysis of the model rodent malaria parasite Plasmodium yoelii yoelii.</title>
        <authorList>
            <person name="Carlton J.M."/>
            <person name="Angiuoli S.V."/>
            <person name="Suh B.B."/>
            <person name="Kooij T.W."/>
            <person name="Pertea M."/>
            <person name="Silva J.C."/>
            <person name="Ermolaeva M.D."/>
            <person name="Allen J.E."/>
            <person name="Selengut J.D."/>
            <person name="Koo H.L."/>
            <person name="Peterson J.D."/>
            <person name="Pop M."/>
            <person name="Kosack D.S."/>
            <person name="Shumway M.F."/>
            <person name="Bidwell S.L."/>
            <person name="Shallom S.J."/>
            <person name="van Aken S.E."/>
            <person name="Riedmuller S.B."/>
            <person name="Feldblyum T.V."/>
            <person name="Cho J.K."/>
            <person name="Quackenbush J."/>
            <person name="Sedegah M."/>
            <person name="Shoaibi A."/>
            <person name="Cummings L.M."/>
            <person name="Florens L."/>
            <person name="Yates J.R."/>
            <person name="Raine J.D."/>
            <person name="Sinden R.E."/>
            <person name="Harris M.A."/>
            <person name="Cunningham D.A."/>
            <person name="Preiser P.R."/>
            <person name="Bergman L.W."/>
            <person name="Vaidya A.B."/>
            <person name="van Lin L.H."/>
            <person name="Janse C.J."/>
            <person name="Waters A.P."/>
            <person name="Smith H.O."/>
            <person name="White O.R."/>
            <person name="Salzberg S.L."/>
            <person name="Venter J.C."/>
            <person name="Fraser C.M."/>
            <person name="Hoffman S.L."/>
            <person name="Gardner M.J."/>
            <person name="Carucci D.J."/>
        </authorList>
    </citation>
    <scope>NUCLEOTIDE SEQUENCE [LARGE SCALE GENOMIC DNA]</scope>
    <source>
        <strain evidence="1 2">17XNL</strain>
    </source>
</reference>
<dbReference type="Gene3D" id="3.30.450.30">
    <property type="entry name" value="Dynein light chain 2a, cytoplasmic"/>
    <property type="match status" value="1"/>
</dbReference>
<dbReference type="STRING" id="73239.Q7RNE2"/>